<reference evidence="10 11" key="1">
    <citation type="submission" date="2017-08" db="EMBL/GenBank/DDBJ databases">
        <title>Infants hospitalized years apart are colonized by the same room-sourced microbial strains.</title>
        <authorList>
            <person name="Brooks B."/>
            <person name="Olm M.R."/>
            <person name="Firek B.A."/>
            <person name="Baker R."/>
            <person name="Thomas B.C."/>
            <person name="Morowitz M.J."/>
            <person name="Banfield J.F."/>
        </authorList>
    </citation>
    <scope>NUCLEOTIDE SEQUENCE [LARGE SCALE GENOMIC DNA]</scope>
    <source>
        <strain evidence="10">S2_018_000_R3_119</strain>
    </source>
</reference>
<dbReference type="SUPFAM" id="SSF82689">
    <property type="entry name" value="Mechanosensitive channel protein MscS (YggB), C-terminal domain"/>
    <property type="match status" value="1"/>
</dbReference>
<feature type="transmembrane region" description="Helical" evidence="7">
    <location>
        <begin position="205"/>
        <end position="227"/>
    </location>
</feature>
<name>A0A2W5AZG9_9SPHN</name>
<evidence type="ECO:0000256" key="5">
    <source>
        <dbReference type="ARBA" id="ARBA00022989"/>
    </source>
</evidence>
<dbReference type="Gene3D" id="3.30.70.100">
    <property type="match status" value="1"/>
</dbReference>
<evidence type="ECO:0000259" key="8">
    <source>
        <dbReference type="Pfam" id="PF00924"/>
    </source>
</evidence>
<dbReference type="AlphaFoldDB" id="A0A2W5AZG9"/>
<proteinExistence type="inferred from homology"/>
<dbReference type="Pfam" id="PF00924">
    <property type="entry name" value="MS_channel_2nd"/>
    <property type="match status" value="1"/>
</dbReference>
<evidence type="ECO:0000256" key="3">
    <source>
        <dbReference type="ARBA" id="ARBA00022475"/>
    </source>
</evidence>
<dbReference type="GO" id="GO:0008381">
    <property type="term" value="F:mechanosensitive monoatomic ion channel activity"/>
    <property type="evidence" value="ECO:0007669"/>
    <property type="project" value="UniProtKB-ARBA"/>
</dbReference>
<dbReference type="PANTHER" id="PTHR30347:SF1">
    <property type="entry name" value="MECHANOSENSITIVE CHANNEL MSCK"/>
    <property type="match status" value="1"/>
</dbReference>
<keyword evidence="5 7" id="KW-1133">Transmembrane helix</keyword>
<keyword evidence="4 7" id="KW-0812">Transmembrane</keyword>
<dbReference type="Proteomes" id="UP000249555">
    <property type="component" value="Unassembled WGS sequence"/>
</dbReference>
<feature type="transmembrane region" description="Helical" evidence="7">
    <location>
        <begin position="65"/>
        <end position="87"/>
    </location>
</feature>
<dbReference type="InterPro" id="IPR011014">
    <property type="entry name" value="MscS_channel_TM-2"/>
</dbReference>
<gene>
    <name evidence="10" type="ORF">DI640_03965</name>
</gene>
<feature type="transmembrane region" description="Helical" evidence="7">
    <location>
        <begin position="164"/>
        <end position="185"/>
    </location>
</feature>
<accession>A0A2W5AZG9</accession>
<sequence>MTTRADRSADSGYHRSGYQTCIPLWCRGDCRANDAKELALENRLEHDAWWQTYLDQWTALPFHDLIAAVAILSTALLLGIVAARLACRYLLPALAPRHADVIAPRLMAITRAGVTALVLTAFLGVRGLNPGADLLLAAGLGIAVAVLAYEFGRALGLQSRPASLIAATLFLIVLASRLGGLTPLIAGLDRASMGVGSRRISLLDIVNVVGLSLLLFLAARALLGLILRWIGQARLLDAAQRVLFQKLAQIAVVTVAIFVGIDLLGIDLTALAVFSGAFGLAIGFGLQKTLGNLIAGLILLLDRSIKPGDVIAVGDTFGWVNKIGVRAVSVLTRDGKEHLIPNERLMTDEVENWSFSSRDVRVHVGFRVSFDCDLRLAQRLAVEAASVSPRVLTEPAPVCWIKEFGDNGVEFDLRIWIDSPEAGVGNVTSDVFFRIWDLFKEHGVTIPVPQRDLRFHSPPGGEMAPKAEPHR</sequence>
<dbReference type="PANTHER" id="PTHR30347">
    <property type="entry name" value="POTASSIUM CHANNEL RELATED"/>
    <property type="match status" value="1"/>
</dbReference>
<comment type="similarity">
    <text evidence="2">Belongs to the MscS (TC 1.A.23) family.</text>
</comment>
<dbReference type="Gene3D" id="1.10.287.1260">
    <property type="match status" value="1"/>
</dbReference>
<dbReference type="InterPro" id="IPR011066">
    <property type="entry name" value="MscS_channel_C_sf"/>
</dbReference>
<feature type="domain" description="Mechanosensitive ion channel MscS C-terminal" evidence="9">
    <location>
        <begin position="366"/>
        <end position="445"/>
    </location>
</feature>
<evidence type="ECO:0000313" key="11">
    <source>
        <dbReference type="Proteomes" id="UP000249555"/>
    </source>
</evidence>
<comment type="caution">
    <text evidence="10">The sequence shown here is derived from an EMBL/GenBank/DDBJ whole genome shotgun (WGS) entry which is preliminary data.</text>
</comment>
<dbReference type="InterPro" id="IPR049278">
    <property type="entry name" value="MS_channel_C"/>
</dbReference>
<keyword evidence="3" id="KW-1003">Cell membrane</keyword>
<dbReference type="InterPro" id="IPR010920">
    <property type="entry name" value="LSM_dom_sf"/>
</dbReference>
<feature type="transmembrane region" description="Helical" evidence="7">
    <location>
        <begin position="134"/>
        <end position="152"/>
    </location>
</feature>
<evidence type="ECO:0000256" key="4">
    <source>
        <dbReference type="ARBA" id="ARBA00022692"/>
    </source>
</evidence>
<protein>
    <submittedName>
        <fullName evidence="10">Mechanosensitive ion channel protein MscS</fullName>
    </submittedName>
</protein>
<dbReference type="InterPro" id="IPR023408">
    <property type="entry name" value="MscS_beta-dom_sf"/>
</dbReference>
<evidence type="ECO:0000313" key="10">
    <source>
        <dbReference type="EMBL" id="PZO75941.1"/>
    </source>
</evidence>
<feature type="transmembrane region" description="Helical" evidence="7">
    <location>
        <begin position="272"/>
        <end position="301"/>
    </location>
</feature>
<feature type="domain" description="Mechanosensitive ion channel MscS" evidence="8">
    <location>
        <begin position="289"/>
        <end position="354"/>
    </location>
</feature>
<evidence type="ECO:0000256" key="7">
    <source>
        <dbReference type="SAM" id="Phobius"/>
    </source>
</evidence>
<comment type="subcellular location">
    <subcellularLocation>
        <location evidence="1">Cell membrane</location>
        <topology evidence="1">Multi-pass membrane protein</topology>
    </subcellularLocation>
</comment>
<dbReference type="Pfam" id="PF21082">
    <property type="entry name" value="MS_channel_3rd"/>
    <property type="match status" value="1"/>
</dbReference>
<dbReference type="EMBL" id="QFMX01000003">
    <property type="protein sequence ID" value="PZO75941.1"/>
    <property type="molecule type" value="Genomic_DNA"/>
</dbReference>
<dbReference type="SUPFAM" id="SSF50182">
    <property type="entry name" value="Sm-like ribonucleoproteins"/>
    <property type="match status" value="1"/>
</dbReference>
<dbReference type="InterPro" id="IPR006685">
    <property type="entry name" value="MscS_channel_2nd"/>
</dbReference>
<evidence type="ECO:0000256" key="1">
    <source>
        <dbReference type="ARBA" id="ARBA00004651"/>
    </source>
</evidence>
<dbReference type="SUPFAM" id="SSF82861">
    <property type="entry name" value="Mechanosensitive channel protein MscS (YggB), transmembrane region"/>
    <property type="match status" value="1"/>
</dbReference>
<dbReference type="Gene3D" id="2.30.30.60">
    <property type="match status" value="1"/>
</dbReference>
<evidence type="ECO:0000256" key="2">
    <source>
        <dbReference type="ARBA" id="ARBA00008017"/>
    </source>
</evidence>
<feature type="transmembrane region" description="Helical" evidence="7">
    <location>
        <begin position="108"/>
        <end position="128"/>
    </location>
</feature>
<dbReference type="GO" id="GO:0005886">
    <property type="term" value="C:plasma membrane"/>
    <property type="evidence" value="ECO:0007669"/>
    <property type="project" value="UniProtKB-SubCell"/>
</dbReference>
<evidence type="ECO:0000256" key="6">
    <source>
        <dbReference type="ARBA" id="ARBA00023136"/>
    </source>
</evidence>
<dbReference type="InterPro" id="IPR052702">
    <property type="entry name" value="MscS-like_channel"/>
</dbReference>
<feature type="transmembrane region" description="Helical" evidence="7">
    <location>
        <begin position="247"/>
        <end position="266"/>
    </location>
</feature>
<organism evidence="10 11">
    <name type="scientific">Sphingomonas taxi</name>
    <dbReference type="NCBI Taxonomy" id="1549858"/>
    <lineage>
        <taxon>Bacteria</taxon>
        <taxon>Pseudomonadati</taxon>
        <taxon>Pseudomonadota</taxon>
        <taxon>Alphaproteobacteria</taxon>
        <taxon>Sphingomonadales</taxon>
        <taxon>Sphingomonadaceae</taxon>
        <taxon>Sphingomonas</taxon>
    </lineage>
</organism>
<evidence type="ECO:0000259" key="9">
    <source>
        <dbReference type="Pfam" id="PF21082"/>
    </source>
</evidence>
<keyword evidence="6 7" id="KW-0472">Membrane</keyword>